<accession>A0A9P9WDQ2</accession>
<sequence length="155" mass="17469">MCNNIYTHFEECNHRYFQNTSHCHVARRCKPADDMLLGKPVFLPQLPKIPPGLLDCKQRTLIAPKKGRCPNCEKAEVRQRAEARKKAHDARDQRSDIESSAALVSKIDHKGQSPSGEGPCGTIREETPSPDVDALKAVQKSLNRLSMQQRLTPER</sequence>
<gene>
    <name evidence="2" type="ORF">JX265_010699</name>
</gene>
<reference evidence="2" key="1">
    <citation type="submission" date="2021-03" db="EMBL/GenBank/DDBJ databases">
        <title>Revisited historic fungal species revealed as producer of novel bioactive compounds through whole genome sequencing and comparative genomics.</title>
        <authorList>
            <person name="Vignolle G.A."/>
            <person name="Hochenegger N."/>
            <person name="Mach R.L."/>
            <person name="Mach-Aigner A.R."/>
            <person name="Javad Rahimi M."/>
            <person name="Salim K.A."/>
            <person name="Chan C.M."/>
            <person name="Lim L.B.L."/>
            <person name="Cai F."/>
            <person name="Druzhinina I.S."/>
            <person name="U'Ren J.M."/>
            <person name="Derntl C."/>
        </authorList>
    </citation>
    <scope>NUCLEOTIDE SEQUENCE</scope>
    <source>
        <strain evidence="2">TUCIM 5799</strain>
    </source>
</reference>
<protein>
    <submittedName>
        <fullName evidence="2">Uncharacterized protein</fullName>
    </submittedName>
</protein>
<keyword evidence="3" id="KW-1185">Reference proteome</keyword>
<dbReference type="AlphaFoldDB" id="A0A9P9WDQ2"/>
<evidence type="ECO:0000313" key="2">
    <source>
        <dbReference type="EMBL" id="KAI1858606.1"/>
    </source>
</evidence>
<feature type="region of interest" description="Disordered" evidence="1">
    <location>
        <begin position="80"/>
        <end position="131"/>
    </location>
</feature>
<name>A0A9P9WDQ2_9PEZI</name>
<dbReference type="Proteomes" id="UP000829685">
    <property type="component" value="Unassembled WGS sequence"/>
</dbReference>
<organism evidence="2 3">
    <name type="scientific">Neoarthrinium moseri</name>
    <dbReference type="NCBI Taxonomy" id="1658444"/>
    <lineage>
        <taxon>Eukaryota</taxon>
        <taxon>Fungi</taxon>
        <taxon>Dikarya</taxon>
        <taxon>Ascomycota</taxon>
        <taxon>Pezizomycotina</taxon>
        <taxon>Sordariomycetes</taxon>
        <taxon>Xylariomycetidae</taxon>
        <taxon>Amphisphaeriales</taxon>
        <taxon>Apiosporaceae</taxon>
        <taxon>Neoarthrinium</taxon>
    </lineage>
</organism>
<comment type="caution">
    <text evidence="2">The sequence shown here is derived from an EMBL/GenBank/DDBJ whole genome shotgun (WGS) entry which is preliminary data.</text>
</comment>
<evidence type="ECO:0000256" key="1">
    <source>
        <dbReference type="SAM" id="MobiDB-lite"/>
    </source>
</evidence>
<evidence type="ECO:0000313" key="3">
    <source>
        <dbReference type="Proteomes" id="UP000829685"/>
    </source>
</evidence>
<proteinExistence type="predicted"/>
<dbReference type="EMBL" id="JAFIMR010000036">
    <property type="protein sequence ID" value="KAI1858606.1"/>
    <property type="molecule type" value="Genomic_DNA"/>
</dbReference>
<feature type="compositionally biased region" description="Basic and acidic residues" evidence="1">
    <location>
        <begin position="80"/>
        <end position="97"/>
    </location>
</feature>